<dbReference type="InterPro" id="IPR022781">
    <property type="entry name" value="Flagellar_biosynth_FliO"/>
</dbReference>
<keyword evidence="8" id="KW-1185">Reference proteome</keyword>
<dbReference type="GO" id="GO:0005886">
    <property type="term" value="C:plasma membrane"/>
    <property type="evidence" value="ECO:0007669"/>
    <property type="project" value="UniProtKB-SubCell"/>
</dbReference>
<feature type="region of interest" description="Disordered" evidence="6">
    <location>
        <begin position="117"/>
        <end position="139"/>
    </location>
</feature>
<comment type="subcellular location">
    <subcellularLocation>
        <location evidence="5">Cell membrane</location>
    </subcellularLocation>
    <subcellularLocation>
        <location evidence="5">Bacterial flagellum basal body</location>
    </subcellularLocation>
</comment>
<dbReference type="STRING" id="1121428.DESHY_60347"/>
<dbReference type="OrthoDB" id="1806687at2"/>
<evidence type="ECO:0000256" key="3">
    <source>
        <dbReference type="ARBA" id="ARBA00022989"/>
    </source>
</evidence>
<keyword evidence="2 5" id="KW-0812">Transmembrane</keyword>
<evidence type="ECO:0000256" key="6">
    <source>
        <dbReference type="SAM" id="MobiDB-lite"/>
    </source>
</evidence>
<keyword evidence="3 5" id="KW-1133">Transmembrane helix</keyword>
<dbReference type="GO" id="GO:0009425">
    <property type="term" value="C:bacterial-type flagellum basal body"/>
    <property type="evidence" value="ECO:0007669"/>
    <property type="project" value="UniProtKB-SubCell"/>
</dbReference>
<dbReference type="RefSeq" id="WP_008413042.1">
    <property type="nucleotide sequence ID" value="NZ_CAOS01000013.1"/>
</dbReference>
<protein>
    <recommendedName>
        <fullName evidence="5">Flagellar protein</fullName>
    </recommendedName>
</protein>
<dbReference type="EMBL" id="CAOS01000013">
    <property type="protein sequence ID" value="CCO09175.1"/>
    <property type="molecule type" value="Genomic_DNA"/>
</dbReference>
<dbReference type="Pfam" id="PF04347">
    <property type="entry name" value="FliO"/>
    <property type="match status" value="1"/>
</dbReference>
<organism evidence="7 8">
    <name type="scientific">Desulforamulus hydrothermalis Lam5 = DSM 18033</name>
    <dbReference type="NCBI Taxonomy" id="1121428"/>
    <lineage>
        <taxon>Bacteria</taxon>
        <taxon>Bacillati</taxon>
        <taxon>Bacillota</taxon>
        <taxon>Clostridia</taxon>
        <taxon>Eubacteriales</taxon>
        <taxon>Peptococcaceae</taxon>
        <taxon>Desulforamulus</taxon>
    </lineage>
</organism>
<keyword evidence="4 5" id="KW-0472">Membrane</keyword>
<keyword evidence="7" id="KW-0966">Cell projection</keyword>
<proteinExistence type="inferred from homology"/>
<dbReference type="Proteomes" id="UP000009315">
    <property type="component" value="Unassembled WGS sequence"/>
</dbReference>
<feature type="transmembrane region" description="Helical" evidence="5">
    <location>
        <begin position="6"/>
        <end position="27"/>
    </location>
</feature>
<comment type="similarity">
    <text evidence="5">Belongs to the FliO/MopB family.</text>
</comment>
<keyword evidence="7" id="KW-0282">Flagellum</keyword>
<evidence type="ECO:0000313" key="7">
    <source>
        <dbReference type="EMBL" id="CCO09175.1"/>
    </source>
</evidence>
<dbReference type="GO" id="GO:0044781">
    <property type="term" value="P:bacterial-type flagellum organization"/>
    <property type="evidence" value="ECO:0007669"/>
    <property type="project" value="UniProtKB-UniRule"/>
</dbReference>
<comment type="caution">
    <text evidence="7">The sequence shown here is derived from an EMBL/GenBank/DDBJ whole genome shotgun (WGS) entry which is preliminary data.</text>
</comment>
<evidence type="ECO:0000313" key="8">
    <source>
        <dbReference type="Proteomes" id="UP000009315"/>
    </source>
</evidence>
<keyword evidence="1 5" id="KW-1003">Cell membrane</keyword>
<reference evidence="7 8" key="1">
    <citation type="journal article" date="2013" name="Genome Announc.">
        <title>Genome Sequence of the Sulfate-Reducing Bacterium Desulfotomaculum hydrothermale Lam5(T).</title>
        <authorList>
            <person name="Amin O."/>
            <person name="Fardeau M.L."/>
            <person name="Valette O."/>
            <person name="Hirschler-Rea A."/>
            <person name="Barbe V."/>
            <person name="Medigue C."/>
            <person name="Vacherie B."/>
            <person name="Ollivier B."/>
            <person name="Bertin P.N."/>
            <person name="Dolla A."/>
        </authorList>
    </citation>
    <scope>NUCLEOTIDE SEQUENCE [LARGE SCALE GENOMIC DNA]</scope>
    <source>
        <strain evidence="8">Lam5 / DSM 18033</strain>
    </source>
</reference>
<accession>K8E0U3</accession>
<keyword evidence="5" id="KW-0975">Bacterial flagellum</keyword>
<evidence type="ECO:0000256" key="5">
    <source>
        <dbReference type="RuleBase" id="RU362064"/>
    </source>
</evidence>
<dbReference type="AlphaFoldDB" id="K8E0U3"/>
<sequence length="139" mass="15366">MDSETLWLFIKLITLLPLVLVLAYLSIKYGLARNRGIAAGGRRLRLVEYLPLGPKGGLALVELAGRYYLVAYQEKGIALLKEFDALPDPAEVPAAGPGNDFAKVLAQQWKQLSQQYLPGRHRQEKSRSGCQASDQADEQ</sequence>
<evidence type="ECO:0000256" key="2">
    <source>
        <dbReference type="ARBA" id="ARBA00022692"/>
    </source>
</evidence>
<dbReference type="NCBIfam" id="TIGR03500">
    <property type="entry name" value="FliO_TIGR"/>
    <property type="match status" value="1"/>
</dbReference>
<evidence type="ECO:0000256" key="1">
    <source>
        <dbReference type="ARBA" id="ARBA00022475"/>
    </source>
</evidence>
<gene>
    <name evidence="7" type="ORF">DESHY_60347</name>
</gene>
<name>K8E0U3_9FIRM</name>
<dbReference type="eggNOG" id="COG3190">
    <property type="taxonomic scope" value="Bacteria"/>
</dbReference>
<evidence type="ECO:0000256" key="4">
    <source>
        <dbReference type="ARBA" id="ARBA00023136"/>
    </source>
</evidence>
<keyword evidence="7" id="KW-0969">Cilium</keyword>
<feature type="compositionally biased region" description="Polar residues" evidence="6">
    <location>
        <begin position="128"/>
        <end position="139"/>
    </location>
</feature>